<evidence type="ECO:0000256" key="2">
    <source>
        <dbReference type="ARBA" id="ARBA00022475"/>
    </source>
</evidence>
<dbReference type="PANTHER" id="PTHR30619:SF1">
    <property type="entry name" value="RECOMBINATION PROTEIN 2"/>
    <property type="match status" value="1"/>
</dbReference>
<feature type="transmembrane region" description="Helical" evidence="6">
    <location>
        <begin position="7"/>
        <end position="30"/>
    </location>
</feature>
<dbReference type="AlphaFoldDB" id="A0A9D9EIU4"/>
<protein>
    <submittedName>
        <fullName evidence="8">ComEC/Rec2 family competence protein</fullName>
    </submittedName>
</protein>
<accession>A0A9D9EIU4</accession>
<evidence type="ECO:0000256" key="6">
    <source>
        <dbReference type="SAM" id="Phobius"/>
    </source>
</evidence>
<dbReference type="EMBL" id="JADIMQ010000078">
    <property type="protein sequence ID" value="MBO8448692.1"/>
    <property type="molecule type" value="Genomic_DNA"/>
</dbReference>
<evidence type="ECO:0000259" key="7">
    <source>
        <dbReference type="Pfam" id="PF03772"/>
    </source>
</evidence>
<dbReference type="PANTHER" id="PTHR30619">
    <property type="entry name" value="DNA INTERNALIZATION/COMPETENCE PROTEIN COMEC/REC2"/>
    <property type="match status" value="1"/>
</dbReference>
<feature type="transmembrane region" description="Helical" evidence="6">
    <location>
        <begin position="153"/>
        <end position="172"/>
    </location>
</feature>
<reference evidence="8" key="1">
    <citation type="submission" date="2020-10" db="EMBL/GenBank/DDBJ databases">
        <authorList>
            <person name="Gilroy R."/>
        </authorList>
    </citation>
    <scope>NUCLEOTIDE SEQUENCE</scope>
    <source>
        <strain evidence="8">20514</strain>
    </source>
</reference>
<organism evidence="8 9">
    <name type="scientific">Candidatus Cryptobacteroides merdigallinarum</name>
    <dbReference type="NCBI Taxonomy" id="2840770"/>
    <lineage>
        <taxon>Bacteria</taxon>
        <taxon>Pseudomonadati</taxon>
        <taxon>Bacteroidota</taxon>
        <taxon>Bacteroidia</taxon>
        <taxon>Bacteroidales</taxon>
        <taxon>Candidatus Cryptobacteroides</taxon>
    </lineage>
</organism>
<evidence type="ECO:0000313" key="8">
    <source>
        <dbReference type="EMBL" id="MBO8448692.1"/>
    </source>
</evidence>
<keyword evidence="3 6" id="KW-0812">Transmembrane</keyword>
<gene>
    <name evidence="8" type="ORF">IAC29_05410</name>
</gene>
<feature type="transmembrane region" description="Helical" evidence="6">
    <location>
        <begin position="287"/>
        <end position="305"/>
    </location>
</feature>
<feature type="transmembrane region" description="Helical" evidence="6">
    <location>
        <begin position="36"/>
        <end position="55"/>
    </location>
</feature>
<keyword evidence="2" id="KW-1003">Cell membrane</keyword>
<proteinExistence type="predicted"/>
<comment type="subcellular location">
    <subcellularLocation>
        <location evidence="1">Cell membrane</location>
        <topology evidence="1">Multi-pass membrane protein</topology>
    </subcellularLocation>
</comment>
<evidence type="ECO:0000256" key="3">
    <source>
        <dbReference type="ARBA" id="ARBA00022692"/>
    </source>
</evidence>
<feature type="domain" description="ComEC/Rec2-related protein" evidence="7">
    <location>
        <begin position="129"/>
        <end position="365"/>
    </location>
</feature>
<feature type="transmembrane region" description="Helical" evidence="6">
    <location>
        <begin position="193"/>
        <end position="215"/>
    </location>
</feature>
<name>A0A9D9EIU4_9BACT</name>
<evidence type="ECO:0000256" key="1">
    <source>
        <dbReference type="ARBA" id="ARBA00004651"/>
    </source>
</evidence>
<dbReference type="GO" id="GO:0005886">
    <property type="term" value="C:plasma membrane"/>
    <property type="evidence" value="ECO:0007669"/>
    <property type="project" value="UniProtKB-SubCell"/>
</dbReference>
<dbReference type="Proteomes" id="UP000810252">
    <property type="component" value="Unassembled WGS sequence"/>
</dbReference>
<reference evidence="8" key="2">
    <citation type="journal article" date="2021" name="PeerJ">
        <title>Extensive microbial diversity within the chicken gut microbiome revealed by metagenomics and culture.</title>
        <authorList>
            <person name="Gilroy R."/>
            <person name="Ravi A."/>
            <person name="Getino M."/>
            <person name="Pursley I."/>
            <person name="Horton D.L."/>
            <person name="Alikhan N.F."/>
            <person name="Baker D."/>
            <person name="Gharbi K."/>
            <person name="Hall N."/>
            <person name="Watson M."/>
            <person name="Adriaenssens E.M."/>
            <person name="Foster-Nyarko E."/>
            <person name="Jarju S."/>
            <person name="Secka A."/>
            <person name="Antonio M."/>
            <person name="Oren A."/>
            <person name="Chaudhuri R.R."/>
            <person name="La Ragione R."/>
            <person name="Hildebrand F."/>
            <person name="Pallen M.J."/>
        </authorList>
    </citation>
    <scope>NUCLEOTIDE SEQUENCE</scope>
    <source>
        <strain evidence="8">20514</strain>
    </source>
</reference>
<dbReference type="Pfam" id="PF03772">
    <property type="entry name" value="Competence"/>
    <property type="match status" value="1"/>
</dbReference>
<feature type="transmembrane region" description="Helical" evidence="6">
    <location>
        <begin position="245"/>
        <end position="266"/>
    </location>
</feature>
<evidence type="ECO:0000313" key="9">
    <source>
        <dbReference type="Proteomes" id="UP000810252"/>
    </source>
</evidence>
<sequence length="368" mass="39088">MAEGRESVAYALPFCAGTVTGIMICGHGVLHRTGTYLTAAISLPACILLLALCFFRRKKEGGILALAAAAMFSCGAFCWSAHALGEMSVPDGKMTLAEELTAPPALWLKSAIDSLPLQDYGSNALIKALVTGDRSDVPASTAATFRDSGASHILALSGMHLAVIYAVLSRLLSVLGRTRQADMARFAVITSSTLFYSVMTGSSPSIIRAFLFILLRETAKLTGRKARPGNILCFALTVQCALSPAVIVSASFQLSYLAMCGIYFLYPALRDLYPDNVPVMKKIWNSAAMSIACQAFTGPLAWFLFGSAPAYFIITNLIAIPLTSALMPVALAAALLHRAGMCPDVLVRAIDLSTVFLVDCLEVICSLP</sequence>
<dbReference type="NCBIfam" id="TIGR00360">
    <property type="entry name" value="ComEC_N-term"/>
    <property type="match status" value="1"/>
</dbReference>
<feature type="transmembrane region" description="Helical" evidence="6">
    <location>
        <begin position="62"/>
        <end position="84"/>
    </location>
</feature>
<keyword evidence="4 6" id="KW-1133">Transmembrane helix</keyword>
<evidence type="ECO:0000256" key="4">
    <source>
        <dbReference type="ARBA" id="ARBA00022989"/>
    </source>
</evidence>
<keyword evidence="5 6" id="KW-0472">Membrane</keyword>
<dbReference type="InterPro" id="IPR004477">
    <property type="entry name" value="ComEC_N"/>
</dbReference>
<feature type="transmembrane region" description="Helical" evidence="6">
    <location>
        <begin position="311"/>
        <end position="336"/>
    </location>
</feature>
<evidence type="ECO:0000256" key="5">
    <source>
        <dbReference type="ARBA" id="ARBA00023136"/>
    </source>
</evidence>
<comment type="caution">
    <text evidence="8">The sequence shown here is derived from an EMBL/GenBank/DDBJ whole genome shotgun (WGS) entry which is preliminary data.</text>
</comment>
<dbReference type="InterPro" id="IPR052159">
    <property type="entry name" value="Competence_DNA_uptake"/>
</dbReference>